<evidence type="ECO:0000313" key="2">
    <source>
        <dbReference type="EMBL" id="MDQ0367783.1"/>
    </source>
</evidence>
<name>A0AAE3W0R7_9ACTN</name>
<dbReference type="AlphaFoldDB" id="A0AAE3W0R7"/>
<comment type="caution">
    <text evidence="2">The sequence shown here is derived from an EMBL/GenBank/DDBJ whole genome shotgun (WGS) entry which is preliminary data.</text>
</comment>
<evidence type="ECO:0000313" key="3">
    <source>
        <dbReference type="Proteomes" id="UP001240236"/>
    </source>
</evidence>
<dbReference type="Gene3D" id="2.120.10.30">
    <property type="entry name" value="TolB, C-terminal domain"/>
    <property type="match status" value="1"/>
</dbReference>
<protein>
    <submittedName>
        <fullName evidence="2">Uncharacterized protein</fullName>
    </submittedName>
</protein>
<evidence type="ECO:0000256" key="1">
    <source>
        <dbReference type="SAM" id="Phobius"/>
    </source>
</evidence>
<keyword evidence="3" id="KW-1185">Reference proteome</keyword>
<dbReference type="InterPro" id="IPR011042">
    <property type="entry name" value="6-blade_b-propeller_TolB-like"/>
</dbReference>
<dbReference type="RefSeq" id="WP_307242048.1">
    <property type="nucleotide sequence ID" value="NZ_JAUSUZ010000001.1"/>
</dbReference>
<dbReference type="EMBL" id="JAUSUZ010000001">
    <property type="protein sequence ID" value="MDQ0367783.1"/>
    <property type="molecule type" value="Genomic_DNA"/>
</dbReference>
<reference evidence="2 3" key="1">
    <citation type="submission" date="2023-07" db="EMBL/GenBank/DDBJ databases">
        <title>Sequencing the genomes of 1000 actinobacteria strains.</title>
        <authorList>
            <person name="Klenk H.-P."/>
        </authorList>
    </citation>
    <scope>NUCLEOTIDE SEQUENCE [LARGE SCALE GENOMIC DNA]</scope>
    <source>
        <strain evidence="2 3">DSM 44709</strain>
    </source>
</reference>
<organism evidence="2 3">
    <name type="scientific">Catenuloplanes indicus</name>
    <dbReference type="NCBI Taxonomy" id="137267"/>
    <lineage>
        <taxon>Bacteria</taxon>
        <taxon>Bacillati</taxon>
        <taxon>Actinomycetota</taxon>
        <taxon>Actinomycetes</taxon>
        <taxon>Micromonosporales</taxon>
        <taxon>Micromonosporaceae</taxon>
        <taxon>Catenuloplanes</taxon>
    </lineage>
</organism>
<feature type="transmembrane region" description="Helical" evidence="1">
    <location>
        <begin position="38"/>
        <end position="58"/>
    </location>
</feature>
<sequence>MNLDRLRTDLAGLADEVEYKDLRDRAVRTSRRIARIRLALVAAGTVAVIGITSAGFALHRDDRALPEIATTRTLPPAGATSAVYIANLEGFGNMAVWDGGGVRTLHFRDHPVGRYGGDDLRESLTVSPDGTYLSWISAAGLHLSRLGDNDMVVLNRQDGDFRISGGCFGPEWASDSTRLLAATSQPTRNAVETGWFAADGGAFTPLVDEKLRGACDVHLNGDWAAYTTSPRLGIFDTYVRNLRTGETRMVPDLSANRLDFEISSVSPDGSRITARLIDNDDERNAVPPRTLEANHVIDTRTGETLPFGIETGRLGAHQLFFTPAGDLVARFTEGDRSWLTLVAPDGRLISRADEPAEVRDWVLLRLVTP</sequence>
<accession>A0AAE3W0R7</accession>
<keyword evidence="1" id="KW-1133">Transmembrane helix</keyword>
<dbReference type="SUPFAM" id="SSF82171">
    <property type="entry name" value="DPP6 N-terminal domain-like"/>
    <property type="match status" value="1"/>
</dbReference>
<keyword evidence="1" id="KW-0472">Membrane</keyword>
<dbReference type="Proteomes" id="UP001240236">
    <property type="component" value="Unassembled WGS sequence"/>
</dbReference>
<proteinExistence type="predicted"/>
<gene>
    <name evidence="2" type="ORF">J2S42_004452</name>
</gene>
<keyword evidence="1" id="KW-0812">Transmembrane</keyword>